<keyword evidence="1" id="KW-0472">Membrane</keyword>
<dbReference type="Proteomes" id="UP000824160">
    <property type="component" value="Unassembled WGS sequence"/>
</dbReference>
<dbReference type="AlphaFoldDB" id="A0A9D1H6Y7"/>
<reference evidence="2" key="1">
    <citation type="submission" date="2020-10" db="EMBL/GenBank/DDBJ databases">
        <authorList>
            <person name="Gilroy R."/>
        </authorList>
    </citation>
    <scope>NUCLEOTIDE SEQUENCE</scope>
    <source>
        <strain evidence="2">ChiBcec7-5410</strain>
    </source>
</reference>
<comment type="caution">
    <text evidence="2">The sequence shown here is derived from an EMBL/GenBank/DDBJ whole genome shotgun (WGS) entry which is preliminary data.</text>
</comment>
<keyword evidence="1" id="KW-0812">Transmembrane</keyword>
<accession>A0A9D1H6Y7</accession>
<feature type="transmembrane region" description="Helical" evidence="1">
    <location>
        <begin position="186"/>
        <end position="204"/>
    </location>
</feature>
<reference evidence="2" key="2">
    <citation type="journal article" date="2021" name="PeerJ">
        <title>Extensive microbial diversity within the chicken gut microbiome revealed by metagenomics and culture.</title>
        <authorList>
            <person name="Gilroy R."/>
            <person name="Ravi A."/>
            <person name="Getino M."/>
            <person name="Pursley I."/>
            <person name="Horton D.L."/>
            <person name="Alikhan N.F."/>
            <person name="Baker D."/>
            <person name="Gharbi K."/>
            <person name="Hall N."/>
            <person name="Watson M."/>
            <person name="Adriaenssens E.M."/>
            <person name="Foster-Nyarko E."/>
            <person name="Jarju S."/>
            <person name="Secka A."/>
            <person name="Antonio M."/>
            <person name="Oren A."/>
            <person name="Chaudhuri R.R."/>
            <person name="La Ragione R."/>
            <person name="Hildebrand F."/>
            <person name="Pallen M.J."/>
        </authorList>
    </citation>
    <scope>NUCLEOTIDE SEQUENCE</scope>
    <source>
        <strain evidence="2">ChiBcec7-5410</strain>
    </source>
</reference>
<protein>
    <submittedName>
        <fullName evidence="2">Uncharacterized protein</fullName>
    </submittedName>
</protein>
<gene>
    <name evidence="2" type="ORF">IAC43_04140</name>
</gene>
<feature type="transmembrane region" description="Helical" evidence="1">
    <location>
        <begin position="28"/>
        <end position="49"/>
    </location>
</feature>
<keyword evidence="1" id="KW-1133">Transmembrane helix</keyword>
<feature type="transmembrane region" description="Helical" evidence="1">
    <location>
        <begin position="55"/>
        <end position="74"/>
    </location>
</feature>
<proteinExistence type="predicted"/>
<evidence type="ECO:0000313" key="3">
    <source>
        <dbReference type="Proteomes" id="UP000824160"/>
    </source>
</evidence>
<organism evidence="2 3">
    <name type="scientific">Candidatus Faecivivens stercoripullorum</name>
    <dbReference type="NCBI Taxonomy" id="2840805"/>
    <lineage>
        <taxon>Bacteria</taxon>
        <taxon>Bacillati</taxon>
        <taxon>Bacillota</taxon>
        <taxon>Clostridia</taxon>
        <taxon>Eubacteriales</taxon>
        <taxon>Oscillospiraceae</taxon>
        <taxon>Oscillospiraceae incertae sedis</taxon>
        <taxon>Candidatus Faecivivens</taxon>
    </lineage>
</organism>
<evidence type="ECO:0000313" key="2">
    <source>
        <dbReference type="EMBL" id="HIT94351.1"/>
    </source>
</evidence>
<feature type="transmembrane region" description="Helical" evidence="1">
    <location>
        <begin position="104"/>
        <end position="132"/>
    </location>
</feature>
<dbReference type="EMBL" id="DVLW01000110">
    <property type="protein sequence ID" value="HIT94351.1"/>
    <property type="molecule type" value="Genomic_DNA"/>
</dbReference>
<name>A0A9D1H6Y7_9FIRM</name>
<evidence type="ECO:0000256" key="1">
    <source>
        <dbReference type="SAM" id="Phobius"/>
    </source>
</evidence>
<sequence>MALFHKKEQQPATGVQLHNSPGELAVSLIKTLCICNVICVVIVFSMGGLMAQGTWGILLTGIICLLVTGGTLYAQSWGMGDKDANLIQFGRTTYDPYKPLKMGLLALAPGLVSDILLLFSKITGLFDFLWLFRLMNGPVWPLINLIHPYSVAPQEAMPEMVIMEGTQYEEVIEATAATPGCSWPKIILMILLPLLYIVFIWIGYELGRRRISLGTRLVYENKNAKGKKGAKK</sequence>